<dbReference type="SMART" id="SM00980">
    <property type="entry name" value="THAP"/>
    <property type="match status" value="1"/>
</dbReference>
<dbReference type="InterPro" id="IPR003131">
    <property type="entry name" value="T1-type_BTB"/>
</dbReference>
<organism evidence="14 15">
    <name type="scientific">Crassostrea virginica</name>
    <name type="common">Eastern oyster</name>
    <dbReference type="NCBI Taxonomy" id="6565"/>
    <lineage>
        <taxon>Eukaryota</taxon>
        <taxon>Metazoa</taxon>
        <taxon>Spiralia</taxon>
        <taxon>Lophotrochozoa</taxon>
        <taxon>Mollusca</taxon>
        <taxon>Bivalvia</taxon>
        <taxon>Autobranchia</taxon>
        <taxon>Pteriomorphia</taxon>
        <taxon>Ostreida</taxon>
        <taxon>Ostreoidea</taxon>
        <taxon>Ostreidae</taxon>
        <taxon>Crassostrea</taxon>
    </lineage>
</organism>
<dbReference type="InterPro" id="IPR026516">
    <property type="entry name" value="THAP1/10"/>
</dbReference>
<evidence type="ECO:0000313" key="15">
    <source>
        <dbReference type="RefSeq" id="XP_022336249.1"/>
    </source>
</evidence>
<reference evidence="15" key="1">
    <citation type="submission" date="2025-08" db="UniProtKB">
        <authorList>
            <consortium name="RefSeq"/>
        </authorList>
    </citation>
    <scope>IDENTIFICATION</scope>
    <source>
        <tissue evidence="15">Whole sample</tissue>
    </source>
</reference>
<dbReference type="Pfam" id="PF02214">
    <property type="entry name" value="BTB_2"/>
    <property type="match status" value="1"/>
</dbReference>
<dbReference type="PANTHER" id="PTHR46600:SF1">
    <property type="entry name" value="THAP DOMAIN-CONTAINING PROTEIN 1"/>
    <property type="match status" value="1"/>
</dbReference>
<evidence type="ECO:0000256" key="10">
    <source>
        <dbReference type="ARBA" id="ARBA00023242"/>
    </source>
</evidence>
<keyword evidence="3" id="KW-0479">Metal-binding</keyword>
<proteinExistence type="inferred from homology"/>
<evidence type="ECO:0000256" key="9">
    <source>
        <dbReference type="ARBA" id="ARBA00023163"/>
    </source>
</evidence>
<evidence type="ECO:0000256" key="6">
    <source>
        <dbReference type="ARBA" id="ARBA00023015"/>
    </source>
</evidence>
<dbReference type="GO" id="GO:0005654">
    <property type="term" value="C:nucleoplasm"/>
    <property type="evidence" value="ECO:0007669"/>
    <property type="project" value="UniProtKB-SubCell"/>
</dbReference>
<dbReference type="Gene3D" id="3.30.710.10">
    <property type="entry name" value="Potassium Channel Kv1.1, Chain A"/>
    <property type="match status" value="1"/>
</dbReference>
<dbReference type="KEGG" id="cvn:111132718"/>
<keyword evidence="8 12" id="KW-0238">DNA-binding</keyword>
<comment type="subcellular location">
    <subcellularLocation>
        <location evidence="1">Nucleus</location>
        <location evidence="1">Nucleoplasm</location>
    </subcellularLocation>
</comment>
<keyword evidence="14" id="KW-1185">Reference proteome</keyword>
<protein>
    <submittedName>
        <fullName evidence="15">Uncharacterized protein LOC111132718</fullName>
    </submittedName>
</protein>
<evidence type="ECO:0000256" key="1">
    <source>
        <dbReference type="ARBA" id="ARBA00004642"/>
    </source>
</evidence>
<dbReference type="AlphaFoldDB" id="A0A8B8E9B3"/>
<dbReference type="PANTHER" id="PTHR46600">
    <property type="entry name" value="THAP DOMAIN-CONTAINING"/>
    <property type="match status" value="1"/>
</dbReference>
<evidence type="ECO:0000259" key="13">
    <source>
        <dbReference type="PROSITE" id="PS50950"/>
    </source>
</evidence>
<dbReference type="SUPFAM" id="SSF54695">
    <property type="entry name" value="POZ domain"/>
    <property type="match status" value="1"/>
</dbReference>
<sequence length="319" mass="36452">MADKIVATSRKSRGKQCSVYGCFNFAFLQNGVSSGIHFFHVPKAVLSDKKQKDRWCNLIKRQDGRDGFSMNNHTVICDKHFKKEDINISMGTKRWSLKPGSEPSIFDWSCQESRRKSPRKRLLFTPSDAVTVDSETEGQHVYFCEPLLEQESDTCTEEENIDPPNTKGTQTEWTSLIDENLHSEHNYSFSVEDHPPVVRTEPQLYVVPENMTAPEYRPKDKESVALKVLSDIQKQRITLYVGGRRIETSIHTLMTEPDGILAGMVQKDSRLEQLVTNGIAGYFIDRNPGTIIIRGRMFPEGREPCYELSFPYSLYSNTV</sequence>
<evidence type="ECO:0000256" key="4">
    <source>
        <dbReference type="ARBA" id="ARBA00022771"/>
    </source>
</evidence>
<dbReference type="GeneID" id="111132718"/>
<keyword evidence="11" id="KW-0131">Cell cycle</keyword>
<dbReference type="InterPro" id="IPR038441">
    <property type="entry name" value="THAP_Znf_sf"/>
</dbReference>
<dbReference type="InterPro" id="IPR006612">
    <property type="entry name" value="THAP_Znf"/>
</dbReference>
<keyword evidence="9" id="KW-0804">Transcription</keyword>
<dbReference type="Gene3D" id="6.20.210.20">
    <property type="entry name" value="THAP domain"/>
    <property type="match status" value="1"/>
</dbReference>
<evidence type="ECO:0000256" key="12">
    <source>
        <dbReference type="PROSITE-ProRule" id="PRU00309"/>
    </source>
</evidence>
<evidence type="ECO:0000256" key="8">
    <source>
        <dbReference type="ARBA" id="ARBA00023125"/>
    </source>
</evidence>
<dbReference type="Pfam" id="PF05485">
    <property type="entry name" value="THAP"/>
    <property type="match status" value="1"/>
</dbReference>
<comment type="similarity">
    <text evidence="2">Belongs to the THAP1 family.</text>
</comment>
<accession>A0A8B8E9B3</accession>
<dbReference type="PROSITE" id="PS50950">
    <property type="entry name" value="ZF_THAP"/>
    <property type="match status" value="1"/>
</dbReference>
<keyword evidence="5" id="KW-0862">Zinc</keyword>
<feature type="domain" description="THAP-type" evidence="13">
    <location>
        <begin position="13"/>
        <end position="106"/>
    </location>
</feature>
<evidence type="ECO:0000256" key="3">
    <source>
        <dbReference type="ARBA" id="ARBA00022723"/>
    </source>
</evidence>
<evidence type="ECO:0000256" key="2">
    <source>
        <dbReference type="ARBA" id="ARBA00006177"/>
    </source>
</evidence>
<keyword evidence="4 12" id="KW-0863">Zinc-finger</keyword>
<dbReference type="SUPFAM" id="SSF57716">
    <property type="entry name" value="Glucocorticoid receptor-like (DNA-binding domain)"/>
    <property type="match status" value="1"/>
</dbReference>
<keyword evidence="7" id="KW-0175">Coiled coil</keyword>
<keyword evidence="10" id="KW-0539">Nucleus</keyword>
<dbReference type="InterPro" id="IPR011333">
    <property type="entry name" value="SKP1/BTB/POZ_sf"/>
</dbReference>
<evidence type="ECO:0000256" key="11">
    <source>
        <dbReference type="ARBA" id="ARBA00023306"/>
    </source>
</evidence>
<keyword evidence="6" id="KW-0805">Transcription regulation</keyword>
<dbReference type="RefSeq" id="XP_022336249.1">
    <property type="nucleotide sequence ID" value="XM_022480541.1"/>
</dbReference>
<dbReference type="OrthoDB" id="10020990at2759"/>
<dbReference type="GO" id="GO:0051260">
    <property type="term" value="P:protein homooligomerization"/>
    <property type="evidence" value="ECO:0007669"/>
    <property type="project" value="InterPro"/>
</dbReference>
<name>A0A8B8E9B3_CRAVI</name>
<dbReference type="Proteomes" id="UP000694844">
    <property type="component" value="Chromosome 5"/>
</dbReference>
<gene>
    <name evidence="15" type="primary">LOC111132718</name>
</gene>
<evidence type="ECO:0000256" key="5">
    <source>
        <dbReference type="ARBA" id="ARBA00022833"/>
    </source>
</evidence>
<evidence type="ECO:0000256" key="7">
    <source>
        <dbReference type="ARBA" id="ARBA00023054"/>
    </source>
</evidence>
<evidence type="ECO:0000313" key="14">
    <source>
        <dbReference type="Proteomes" id="UP000694844"/>
    </source>
</evidence>
<dbReference type="GO" id="GO:0008270">
    <property type="term" value="F:zinc ion binding"/>
    <property type="evidence" value="ECO:0007669"/>
    <property type="project" value="UniProtKB-KW"/>
</dbReference>
<dbReference type="GO" id="GO:0043565">
    <property type="term" value="F:sequence-specific DNA binding"/>
    <property type="evidence" value="ECO:0007669"/>
    <property type="project" value="InterPro"/>
</dbReference>